<dbReference type="Proteomes" id="UP000034739">
    <property type="component" value="Unassembled WGS sequence"/>
</dbReference>
<dbReference type="EMBL" id="LCOY01000005">
    <property type="protein sequence ID" value="KKU88573.1"/>
    <property type="molecule type" value="Genomic_DNA"/>
</dbReference>
<proteinExistence type="predicted"/>
<evidence type="ECO:0008006" key="3">
    <source>
        <dbReference type="Google" id="ProtNLM"/>
    </source>
</evidence>
<dbReference type="Gene3D" id="3.40.50.150">
    <property type="entry name" value="Vaccinia Virus protein VP39"/>
    <property type="match status" value="1"/>
</dbReference>
<evidence type="ECO:0000313" key="2">
    <source>
        <dbReference type="Proteomes" id="UP000034739"/>
    </source>
</evidence>
<reference evidence="1 2" key="1">
    <citation type="journal article" date="2015" name="Nature">
        <title>rRNA introns, odd ribosomes, and small enigmatic genomes across a large radiation of phyla.</title>
        <authorList>
            <person name="Brown C.T."/>
            <person name="Hug L.A."/>
            <person name="Thomas B.C."/>
            <person name="Sharon I."/>
            <person name="Castelle C.J."/>
            <person name="Singh A."/>
            <person name="Wilkins M.J."/>
            <person name="Williams K.H."/>
            <person name="Banfield J.F."/>
        </authorList>
    </citation>
    <scope>NUCLEOTIDE SEQUENCE [LARGE SCALE GENOMIC DNA]</scope>
</reference>
<dbReference type="InterPro" id="IPR029063">
    <property type="entry name" value="SAM-dependent_MTases_sf"/>
</dbReference>
<dbReference type="SUPFAM" id="SSF53335">
    <property type="entry name" value="S-adenosyl-L-methionine-dependent methyltransferases"/>
    <property type="match status" value="1"/>
</dbReference>
<protein>
    <recommendedName>
        <fullName evidence="3">Methyltransferase type 11 domain-containing protein</fullName>
    </recommendedName>
</protein>
<accession>A0A0G1WE18</accession>
<gene>
    <name evidence="1" type="ORF">UY16_C0005G0016</name>
</gene>
<name>A0A0G1WE18_9BACT</name>
<organism evidence="1 2">
    <name type="scientific">Candidatus Gottesmanbacteria bacterium GW2011_GWA2_47_9</name>
    <dbReference type="NCBI Taxonomy" id="1618445"/>
    <lineage>
        <taxon>Bacteria</taxon>
        <taxon>Candidatus Gottesmaniibacteriota</taxon>
    </lineage>
</organism>
<evidence type="ECO:0000313" key="1">
    <source>
        <dbReference type="EMBL" id="KKU88573.1"/>
    </source>
</evidence>
<dbReference type="AlphaFoldDB" id="A0A0G1WE18"/>
<comment type="caution">
    <text evidence="1">The sequence shown here is derived from an EMBL/GenBank/DDBJ whole genome shotgun (WGS) entry which is preliminary data.</text>
</comment>
<sequence>MALKIHDAYKKGDVLAIDRLLGKKQFDAVIALDVIEHLAKKQGYELIRKMSWLAKQKIIIMTPNGFYKQDPYDGNKWQIHRSGWTVDDFYKAGFTVRGIRGLKWLRGEYATLKWKPWIFWGIVSVLTEPLVYFLPRLAYQLFAVKEIES</sequence>